<comment type="caution">
    <text evidence="3">The sequence shown here is derived from an EMBL/GenBank/DDBJ whole genome shotgun (WGS) entry which is preliminary data.</text>
</comment>
<dbReference type="EMBL" id="SDMR01000001">
    <property type="protein sequence ID" value="TBT96228.1"/>
    <property type="molecule type" value="Genomic_DNA"/>
</dbReference>
<protein>
    <submittedName>
        <fullName evidence="3">Uncharacterized protein</fullName>
    </submittedName>
</protein>
<feature type="region of interest" description="Disordered" evidence="1">
    <location>
        <begin position="26"/>
        <end position="53"/>
    </location>
</feature>
<feature type="signal peptide" evidence="2">
    <location>
        <begin position="1"/>
        <end position="26"/>
    </location>
</feature>
<keyword evidence="4" id="KW-1185">Reference proteome</keyword>
<organism evidence="3 4">
    <name type="scientific">Propioniciclava tarda</name>
    <dbReference type="NCBI Taxonomy" id="433330"/>
    <lineage>
        <taxon>Bacteria</taxon>
        <taxon>Bacillati</taxon>
        <taxon>Actinomycetota</taxon>
        <taxon>Actinomycetes</taxon>
        <taxon>Propionibacteriales</taxon>
        <taxon>Propionibacteriaceae</taxon>
        <taxon>Propioniciclava</taxon>
    </lineage>
</organism>
<accession>A0A4Q9KNT4</accession>
<evidence type="ECO:0000313" key="3">
    <source>
        <dbReference type="EMBL" id="TBT96228.1"/>
    </source>
</evidence>
<reference evidence="3 4" key="1">
    <citation type="submission" date="2019-01" db="EMBL/GenBank/DDBJ databases">
        <title>Lactibacter flavus gen. nov., sp. nov., a novel bacterium of the family Propionibacteriaceae isolated from raw milk and dairy products.</title>
        <authorList>
            <person name="Huptas C."/>
            <person name="Wenning M."/>
            <person name="Breitenwieser F."/>
            <person name="Doll E."/>
            <person name="Von Neubeck M."/>
            <person name="Busse H.-J."/>
            <person name="Scherer S."/>
        </authorList>
    </citation>
    <scope>NUCLEOTIDE SEQUENCE [LARGE SCALE GENOMIC DNA]</scope>
    <source>
        <strain evidence="3 4">DSM 22130</strain>
    </source>
</reference>
<dbReference type="Proteomes" id="UP000291933">
    <property type="component" value="Unassembled WGS sequence"/>
</dbReference>
<proteinExistence type="predicted"/>
<dbReference type="RefSeq" id="WP_131170640.1">
    <property type="nucleotide sequence ID" value="NZ_FXTL01000001.1"/>
</dbReference>
<evidence type="ECO:0000313" key="4">
    <source>
        <dbReference type="Proteomes" id="UP000291933"/>
    </source>
</evidence>
<keyword evidence="2" id="KW-0732">Signal</keyword>
<dbReference type="AlphaFoldDB" id="A0A4Q9KNT4"/>
<sequence length="69" mass="6576">MPHSRWTAPVAVLSALVALAGCSAPAAPATSTKDAPAASTPAAPGTSSQAAPVTGCASFSGQPGVVRVF</sequence>
<dbReference type="PROSITE" id="PS51257">
    <property type="entry name" value="PROKAR_LIPOPROTEIN"/>
    <property type="match status" value="1"/>
</dbReference>
<name>A0A4Q9KNT4_PROTD</name>
<gene>
    <name evidence="3" type="ORF">ET996_00725</name>
</gene>
<feature type="compositionally biased region" description="Low complexity" evidence="1">
    <location>
        <begin position="26"/>
        <end position="52"/>
    </location>
</feature>
<evidence type="ECO:0000256" key="1">
    <source>
        <dbReference type="SAM" id="MobiDB-lite"/>
    </source>
</evidence>
<evidence type="ECO:0000256" key="2">
    <source>
        <dbReference type="SAM" id="SignalP"/>
    </source>
</evidence>
<feature type="chain" id="PRO_5020246654" evidence="2">
    <location>
        <begin position="27"/>
        <end position="69"/>
    </location>
</feature>